<sequence length="161" mass="18045">MRRSGLIFSLLICLMAYPALALSCLKPDVVRSYLAAHHSEDRWGAVVGRLHFDESRRPGAVGGSDREGVLLRGQFVGYSLSEDGFDEPFQSHVTVQIDCFASWCGHPKSGARYLAFVKRVGGRHVIISDPCESWLFKNPRRKDLKALHRCFTGGYCQVEED</sequence>
<keyword evidence="3" id="KW-1185">Reference proteome</keyword>
<dbReference type="Proteomes" id="UP000225972">
    <property type="component" value="Unassembled WGS sequence"/>
</dbReference>
<dbReference type="OrthoDB" id="8451541at2"/>
<evidence type="ECO:0000313" key="2">
    <source>
        <dbReference type="EMBL" id="SMX29612.1"/>
    </source>
</evidence>
<accession>A0A238JI36</accession>
<dbReference type="PROSITE" id="PS51257">
    <property type="entry name" value="PROKAR_LIPOPROTEIN"/>
    <property type="match status" value="1"/>
</dbReference>
<feature type="chain" id="PRO_5012669591" evidence="1">
    <location>
        <begin position="22"/>
        <end position="161"/>
    </location>
</feature>
<organism evidence="2 3">
    <name type="scientific">Pelagimonas phthalicica</name>
    <dbReference type="NCBI Taxonomy" id="1037362"/>
    <lineage>
        <taxon>Bacteria</taxon>
        <taxon>Pseudomonadati</taxon>
        <taxon>Pseudomonadota</taxon>
        <taxon>Alphaproteobacteria</taxon>
        <taxon>Rhodobacterales</taxon>
        <taxon>Roseobacteraceae</taxon>
        <taxon>Pelagimonas</taxon>
    </lineage>
</organism>
<feature type="signal peptide" evidence="1">
    <location>
        <begin position="1"/>
        <end position="21"/>
    </location>
</feature>
<evidence type="ECO:0000313" key="3">
    <source>
        <dbReference type="Proteomes" id="UP000225972"/>
    </source>
</evidence>
<dbReference type="RefSeq" id="WP_133840875.1">
    <property type="nucleotide sequence ID" value="NZ_FXXP01000003.1"/>
</dbReference>
<keyword evidence="1" id="KW-0732">Signal</keyword>
<gene>
    <name evidence="2" type="ORF">TRP8649_03749</name>
</gene>
<name>A0A238JI36_9RHOB</name>
<proteinExistence type="predicted"/>
<dbReference type="EMBL" id="FXXP01000003">
    <property type="protein sequence ID" value="SMX29612.1"/>
    <property type="molecule type" value="Genomic_DNA"/>
</dbReference>
<dbReference type="AlphaFoldDB" id="A0A238JI36"/>
<reference evidence="3" key="1">
    <citation type="submission" date="2017-05" db="EMBL/GenBank/DDBJ databases">
        <authorList>
            <person name="Rodrigo-Torres L."/>
            <person name="Arahal R. D."/>
            <person name="Lucena T."/>
        </authorList>
    </citation>
    <scope>NUCLEOTIDE SEQUENCE [LARGE SCALE GENOMIC DNA]</scope>
    <source>
        <strain evidence="3">CECT 8649</strain>
    </source>
</reference>
<evidence type="ECO:0000256" key="1">
    <source>
        <dbReference type="SAM" id="SignalP"/>
    </source>
</evidence>
<protein>
    <submittedName>
        <fullName evidence="2">Uncharacterized protein</fullName>
    </submittedName>
</protein>